<gene>
    <name evidence="6" type="ORF">bsdtw1_00887</name>
</gene>
<dbReference type="RefSeq" id="WP_183276364.1">
    <property type="nucleotide sequence ID" value="NZ_BLZR01000001.1"/>
</dbReference>
<keyword evidence="7" id="KW-1185">Reference proteome</keyword>
<dbReference type="InterPro" id="IPR003593">
    <property type="entry name" value="AAA+_ATPase"/>
</dbReference>
<dbReference type="FunFam" id="3.40.50.300:FF:000011">
    <property type="entry name" value="Putative ABC transporter ATP-binding component"/>
    <property type="match status" value="1"/>
</dbReference>
<evidence type="ECO:0000256" key="2">
    <source>
        <dbReference type="ARBA" id="ARBA00022741"/>
    </source>
</evidence>
<comment type="caution">
    <text evidence="6">The sequence shown here is derived from an EMBL/GenBank/DDBJ whole genome shotgun (WGS) entry which is preliminary data.</text>
</comment>
<evidence type="ECO:0000259" key="5">
    <source>
        <dbReference type="PROSITE" id="PS50893"/>
    </source>
</evidence>
<dbReference type="InterPro" id="IPR032781">
    <property type="entry name" value="ABC_tran_Xtn"/>
</dbReference>
<keyword evidence="1" id="KW-0677">Repeat</keyword>
<evidence type="ECO:0000313" key="6">
    <source>
        <dbReference type="EMBL" id="GFP74825.1"/>
    </source>
</evidence>
<dbReference type="PANTHER" id="PTHR42855:SF2">
    <property type="entry name" value="DRUG RESISTANCE ABC TRANSPORTER,ATP-BINDING PROTEIN"/>
    <property type="match status" value="1"/>
</dbReference>
<feature type="domain" description="ABC transporter" evidence="5">
    <location>
        <begin position="2"/>
        <end position="252"/>
    </location>
</feature>
<name>A0A6V8SEC9_9CLOT</name>
<sequence>MINVVNVGLRYGGRKLFEDVTLKFTPGNCYGVIGANGAGKSTFLKILSGEVEPNTGEVIVAPNVRVSVLKQDHYQFDDSQVLETVIRGNERLYEIMKEKDALYAKEDFSDEDGIKASELEGEFADMNGWEAESEASSLLQGLGIGTDLHYKNVGELTGGDKIKVLLAQALFGKPGVLILDEPTNHLDIKSINWLENFLADFEGTVIVVSHDRHFLNMVCTNICDVDFGKIKLYVGNYDFWYESSQLALAMSKDQNKKKEEKIKDLQNFIARFSANASKSKQATSRKKLLDKITLDDIQPSSRRYPFVGFKPEREVGNDVLTVDGISKTIDGVKVLNNVSFMVGREDKIAFVGDEIAVTTLFKILNGEMEPDSGSYKWGITTSQAYFPKDNTEYFNNCNLSLVDWLRQYSDEKSESYLRGFLGRMLFSGEEALKEASVLSGGEKVRCMLSRMMLSSANVLILDQPTNHLDLESITAVNNGLIDFKSVLLFACHDHQFVQTIANRVIELTPEAVVDRKSTYDEYLEFKGMN</sequence>
<evidence type="ECO:0000256" key="1">
    <source>
        <dbReference type="ARBA" id="ARBA00022737"/>
    </source>
</evidence>
<reference evidence="6 7" key="1">
    <citation type="submission" date="2020-07" db="EMBL/GenBank/DDBJ databases">
        <title>A new beta-1,3-glucan-decomposing anaerobic bacterium isolated from anoxic soil subjected to biological soil disinfestation.</title>
        <authorList>
            <person name="Ueki A."/>
            <person name="Tonouchi A."/>
        </authorList>
    </citation>
    <scope>NUCLEOTIDE SEQUENCE [LARGE SCALE GENOMIC DNA]</scope>
    <source>
        <strain evidence="6 7">TW1</strain>
    </source>
</reference>
<dbReference type="PANTHER" id="PTHR42855">
    <property type="entry name" value="ABC TRANSPORTER ATP-BINDING SUBUNIT"/>
    <property type="match status" value="1"/>
</dbReference>
<dbReference type="CDD" id="cd03221">
    <property type="entry name" value="ABCF_EF-3"/>
    <property type="match status" value="2"/>
</dbReference>
<keyword evidence="4" id="KW-0175">Coiled coil</keyword>
<dbReference type="AlphaFoldDB" id="A0A6V8SEC9"/>
<dbReference type="Pfam" id="PF12848">
    <property type="entry name" value="ABC_tran_Xtn"/>
    <property type="match status" value="1"/>
</dbReference>
<evidence type="ECO:0000256" key="3">
    <source>
        <dbReference type="ARBA" id="ARBA00022840"/>
    </source>
</evidence>
<accession>A0A6V8SEC9</accession>
<dbReference type="EMBL" id="BLZR01000001">
    <property type="protein sequence ID" value="GFP74825.1"/>
    <property type="molecule type" value="Genomic_DNA"/>
</dbReference>
<dbReference type="GO" id="GO:0016887">
    <property type="term" value="F:ATP hydrolysis activity"/>
    <property type="evidence" value="ECO:0007669"/>
    <property type="project" value="InterPro"/>
</dbReference>
<dbReference type="InterPro" id="IPR003439">
    <property type="entry name" value="ABC_transporter-like_ATP-bd"/>
</dbReference>
<dbReference type="FunFam" id="3.40.50.300:FF:000070">
    <property type="entry name" value="Putative ABC transporter ATP-binding component"/>
    <property type="match status" value="1"/>
</dbReference>
<dbReference type="GO" id="GO:0005524">
    <property type="term" value="F:ATP binding"/>
    <property type="evidence" value="ECO:0007669"/>
    <property type="project" value="UniProtKB-KW"/>
</dbReference>
<protein>
    <submittedName>
        <fullName evidence="6">Putative ABC transporter ATP-binding protein YbiT</fullName>
    </submittedName>
</protein>
<keyword evidence="2" id="KW-0547">Nucleotide-binding</keyword>
<organism evidence="6 7">
    <name type="scientific">Clostridium fungisolvens</name>
    <dbReference type="NCBI Taxonomy" id="1604897"/>
    <lineage>
        <taxon>Bacteria</taxon>
        <taxon>Bacillati</taxon>
        <taxon>Bacillota</taxon>
        <taxon>Clostridia</taxon>
        <taxon>Eubacteriales</taxon>
        <taxon>Clostridiaceae</taxon>
        <taxon>Clostridium</taxon>
    </lineage>
</organism>
<dbReference type="PROSITE" id="PS50893">
    <property type="entry name" value="ABC_TRANSPORTER_2"/>
    <property type="match status" value="2"/>
</dbReference>
<feature type="domain" description="ABC transporter" evidence="5">
    <location>
        <begin position="320"/>
        <end position="525"/>
    </location>
</feature>
<dbReference type="InterPro" id="IPR027417">
    <property type="entry name" value="P-loop_NTPase"/>
</dbReference>
<keyword evidence="3 6" id="KW-0067">ATP-binding</keyword>
<dbReference type="Gene3D" id="3.40.50.300">
    <property type="entry name" value="P-loop containing nucleotide triphosphate hydrolases"/>
    <property type="match status" value="2"/>
</dbReference>
<dbReference type="Proteomes" id="UP000580568">
    <property type="component" value="Unassembled WGS sequence"/>
</dbReference>
<feature type="coiled-coil region" evidence="4">
    <location>
        <begin position="248"/>
        <end position="275"/>
    </location>
</feature>
<evidence type="ECO:0000256" key="4">
    <source>
        <dbReference type="SAM" id="Coils"/>
    </source>
</evidence>
<dbReference type="SMART" id="SM00382">
    <property type="entry name" value="AAA"/>
    <property type="match status" value="1"/>
</dbReference>
<dbReference type="InterPro" id="IPR051309">
    <property type="entry name" value="ABCF_ATPase"/>
</dbReference>
<evidence type="ECO:0000313" key="7">
    <source>
        <dbReference type="Proteomes" id="UP000580568"/>
    </source>
</evidence>
<proteinExistence type="predicted"/>
<dbReference type="SUPFAM" id="SSF52540">
    <property type="entry name" value="P-loop containing nucleoside triphosphate hydrolases"/>
    <property type="match status" value="2"/>
</dbReference>
<dbReference type="Pfam" id="PF00005">
    <property type="entry name" value="ABC_tran"/>
    <property type="match status" value="2"/>
</dbReference>